<name>A0A9D9DQX3_9BACT</name>
<gene>
    <name evidence="4" type="ORF">IAC76_07115</name>
</gene>
<dbReference type="CDD" id="cd00077">
    <property type="entry name" value="HDc"/>
    <property type="match status" value="1"/>
</dbReference>
<dbReference type="InterPro" id="IPR003607">
    <property type="entry name" value="HD/PDEase_dom"/>
</dbReference>
<feature type="transmembrane region" description="Helical" evidence="2">
    <location>
        <begin position="366"/>
        <end position="386"/>
    </location>
</feature>
<dbReference type="Pfam" id="PF01966">
    <property type="entry name" value="HD"/>
    <property type="match status" value="1"/>
</dbReference>
<dbReference type="PANTHER" id="PTHR36442">
    <property type="entry name" value="CYCLIC-DI-AMP PHOSPHODIESTERASE PGPH"/>
    <property type="match status" value="1"/>
</dbReference>
<dbReference type="EMBL" id="JADIND010000156">
    <property type="protein sequence ID" value="MBO8431143.1"/>
    <property type="molecule type" value="Genomic_DNA"/>
</dbReference>
<sequence>MNKLILATKIRDMFFSVKAFKTLGFIIFTFILTAIIASQNFFFQGIIENGISKKDVIAQKTLTVVDVKRTEQHRKEVAQKVDPILTPAEDDFIKNNLETLENSIWQIRRKEIEVSVKMEELSLLFDMTDNTKKDFVISFLLKSEDQDLREVFEKSALTLQNILGKGITEKDFERNNIDNIILNNLVSNVSRRQISIIEALLSQIIVPNLVVDEFATEIARKNAENSVKPYEITFQKGDKILFEGEPVTRLKRDALRQAGYNVYELNWQGLVAIYVLVFLATLIFINYMKYFEKQFLESKYLSLMAVLSMLLAGIAVVIPTGFSPYVLPIPAYVVLLAIFTNPRVAFAAICVLLTVLTVGMQYPAQFLVTFTLLSLVTMVTISQIRYSRRFDLIKAGFLISLTGVIIVLAIYLLERCLIDVNNVLIFKNSVFIILNGIVSSMIALGTLPLFESLFKIITPYGLAELADHNQPLLKRLQFEAPGTYHHSLMVSNLSEAAAEAIGANPILARVGAFYHDIGKLKRPLFFVENQSYFGIENPHTKLNPRLSKMVITAHPKDGVELAKEYGLPAIINNFILQHHGEGLAKYFYNQAVQEEGAENVKEEQFRYTGPKPNMKETAILMIADAVESAVRSLKNPSSEEIEKIIDKIIVERLNDGQLADSPLTLHDIKVIAATFSRILRGMQHNRIKYQENIEEELRKNKIAMPSKLLDEDLENKIKQLEDKHSPDEGKNKNE</sequence>
<feature type="transmembrane region" description="Helical" evidence="2">
    <location>
        <begin position="331"/>
        <end position="359"/>
    </location>
</feature>
<dbReference type="AlphaFoldDB" id="A0A9D9DQX3"/>
<evidence type="ECO:0000256" key="1">
    <source>
        <dbReference type="SAM" id="MobiDB-lite"/>
    </source>
</evidence>
<evidence type="ECO:0000313" key="5">
    <source>
        <dbReference type="Proteomes" id="UP000823632"/>
    </source>
</evidence>
<reference evidence="4" key="2">
    <citation type="journal article" date="2021" name="PeerJ">
        <title>Extensive microbial diversity within the chicken gut microbiome revealed by metagenomics and culture.</title>
        <authorList>
            <person name="Gilroy R."/>
            <person name="Ravi A."/>
            <person name="Getino M."/>
            <person name="Pursley I."/>
            <person name="Horton D.L."/>
            <person name="Alikhan N.F."/>
            <person name="Baker D."/>
            <person name="Gharbi K."/>
            <person name="Hall N."/>
            <person name="Watson M."/>
            <person name="Adriaenssens E.M."/>
            <person name="Foster-Nyarko E."/>
            <person name="Jarju S."/>
            <person name="Secka A."/>
            <person name="Antonio M."/>
            <person name="Oren A."/>
            <person name="Chaudhuri R.R."/>
            <person name="La Ragione R."/>
            <person name="Hildebrand F."/>
            <person name="Pallen M.J."/>
        </authorList>
    </citation>
    <scope>NUCLEOTIDE SEQUENCE</scope>
    <source>
        <strain evidence="4">10192</strain>
    </source>
</reference>
<feature type="transmembrane region" description="Helical" evidence="2">
    <location>
        <begin position="425"/>
        <end position="450"/>
    </location>
</feature>
<feature type="transmembrane region" description="Helical" evidence="2">
    <location>
        <begin position="300"/>
        <end position="319"/>
    </location>
</feature>
<accession>A0A9D9DQX3</accession>
<feature type="transmembrane region" description="Helical" evidence="2">
    <location>
        <begin position="392"/>
        <end position="413"/>
    </location>
</feature>
<dbReference type="Pfam" id="PF07698">
    <property type="entry name" value="7TM-7TMR_HD"/>
    <property type="match status" value="1"/>
</dbReference>
<proteinExistence type="predicted"/>
<organism evidence="4 5">
    <name type="scientific">Candidatus Scatousia excrementipullorum</name>
    <dbReference type="NCBI Taxonomy" id="2840936"/>
    <lineage>
        <taxon>Bacteria</taxon>
        <taxon>Candidatus Scatousia</taxon>
    </lineage>
</organism>
<feature type="transmembrane region" description="Helical" evidence="2">
    <location>
        <begin position="267"/>
        <end position="288"/>
    </location>
</feature>
<dbReference type="PANTHER" id="PTHR36442:SF1">
    <property type="entry name" value="CYCLIC-DI-AMP PHOSPHODIESTERASE PGPH"/>
    <property type="match status" value="1"/>
</dbReference>
<dbReference type="Pfam" id="PF07697">
    <property type="entry name" value="7TMR-HDED"/>
    <property type="match status" value="1"/>
</dbReference>
<feature type="region of interest" description="Disordered" evidence="1">
    <location>
        <begin position="713"/>
        <end position="734"/>
    </location>
</feature>
<dbReference type="SMART" id="SM00471">
    <property type="entry name" value="HDc"/>
    <property type="match status" value="1"/>
</dbReference>
<dbReference type="SUPFAM" id="SSF109604">
    <property type="entry name" value="HD-domain/PDEase-like"/>
    <property type="match status" value="1"/>
</dbReference>
<dbReference type="Gene3D" id="1.10.3210.10">
    <property type="entry name" value="Hypothetical protein af1432"/>
    <property type="match status" value="1"/>
</dbReference>
<protein>
    <submittedName>
        <fullName evidence="4">HDIG domain-containing protein</fullName>
    </submittedName>
</protein>
<dbReference type="InterPro" id="IPR052722">
    <property type="entry name" value="PgpH_phosphodiesterase"/>
</dbReference>
<dbReference type="InterPro" id="IPR011621">
    <property type="entry name" value="Metal-dep_PHydrolase_7TM_intra"/>
</dbReference>
<evidence type="ECO:0000313" key="4">
    <source>
        <dbReference type="EMBL" id="MBO8431143.1"/>
    </source>
</evidence>
<keyword evidence="2" id="KW-1133">Transmembrane helix</keyword>
<dbReference type="InterPro" id="IPR006675">
    <property type="entry name" value="HDIG_dom"/>
</dbReference>
<dbReference type="NCBIfam" id="TIGR00277">
    <property type="entry name" value="HDIG"/>
    <property type="match status" value="1"/>
</dbReference>
<evidence type="ECO:0000256" key="2">
    <source>
        <dbReference type="SAM" id="Phobius"/>
    </source>
</evidence>
<evidence type="ECO:0000259" key="3">
    <source>
        <dbReference type="SMART" id="SM00471"/>
    </source>
</evidence>
<reference evidence="4" key="1">
    <citation type="submission" date="2020-10" db="EMBL/GenBank/DDBJ databases">
        <authorList>
            <person name="Gilroy R."/>
        </authorList>
    </citation>
    <scope>NUCLEOTIDE SEQUENCE</scope>
    <source>
        <strain evidence="4">10192</strain>
    </source>
</reference>
<comment type="caution">
    <text evidence="4">The sequence shown here is derived from an EMBL/GenBank/DDBJ whole genome shotgun (WGS) entry which is preliminary data.</text>
</comment>
<keyword evidence="2" id="KW-0812">Transmembrane</keyword>
<keyword evidence="2" id="KW-0472">Membrane</keyword>
<dbReference type="InterPro" id="IPR006674">
    <property type="entry name" value="HD_domain"/>
</dbReference>
<feature type="transmembrane region" description="Helical" evidence="2">
    <location>
        <begin position="20"/>
        <end position="43"/>
    </location>
</feature>
<dbReference type="Proteomes" id="UP000823632">
    <property type="component" value="Unassembled WGS sequence"/>
</dbReference>
<dbReference type="InterPro" id="IPR011624">
    <property type="entry name" value="Metal-dep_PHydrolase_7TM_extra"/>
</dbReference>
<feature type="domain" description="HD/PDEase" evidence="3">
    <location>
        <begin position="479"/>
        <end position="638"/>
    </location>
</feature>